<keyword evidence="4" id="KW-0812">Transmembrane</keyword>
<feature type="transmembrane region" description="Helical" evidence="4">
    <location>
        <begin position="246"/>
        <end position="269"/>
    </location>
</feature>
<keyword evidence="2" id="KW-0560">Oxidoreductase</keyword>
<keyword evidence="4" id="KW-0472">Membrane</keyword>
<sequence>MLSCTTNCLTPVVRRSFTANFGILEGPMITVHAVTATQKTVDGPSGKLWRDGRGAGQNIIPASTGAAKAVGKVNVSLSLISPAALRSQPTWRPSRRLAGRSRGGTTKGILAHTEDQVVSTDFVGDTNSSIFDAGAGISLNPHFVKLISWYDNEYGYSNRVVDLISAHCEGLKKILMALGPNDCSQQLSDTFVSLPRREKGPEYRRPLCGKISYHTAVLIIATLEGAFWLYEFILFLFSIIHHHKWWSLLLTGIALILTFFAIGCLVYGALNKRPGFVQIHLMYMIVSIAWLLALVLGCLALTVLPYPTVNNYFGYDGSQKDARIFAIVMVCVLVLMMISRIFMTIVIYRYWRIVKYQVTRTESLV</sequence>
<dbReference type="PANTHER" id="PTHR10836:SF76">
    <property type="entry name" value="GLYCERALDEHYDE-3-PHOSPHATE DEHYDROGENASE-RELATED"/>
    <property type="match status" value="1"/>
</dbReference>
<dbReference type="SUPFAM" id="SSF55347">
    <property type="entry name" value="Glyceraldehyde-3-phosphate dehydrogenase-like, C-terminal domain"/>
    <property type="match status" value="1"/>
</dbReference>
<evidence type="ECO:0000256" key="2">
    <source>
        <dbReference type="ARBA" id="ARBA00023002"/>
    </source>
</evidence>
<evidence type="ECO:0000313" key="6">
    <source>
        <dbReference type="Proteomes" id="UP000887575"/>
    </source>
</evidence>
<dbReference type="GO" id="GO:0006096">
    <property type="term" value="P:glycolytic process"/>
    <property type="evidence" value="ECO:0007669"/>
    <property type="project" value="TreeGrafter"/>
</dbReference>
<dbReference type="Pfam" id="PF02800">
    <property type="entry name" value="Gp_dh_C"/>
    <property type="match status" value="2"/>
</dbReference>
<feature type="domain" description="Glyceraldehyde 3-phosphate dehydrogenase catalytic" evidence="5">
    <location>
        <begin position="17"/>
        <end position="74"/>
    </location>
</feature>
<reference evidence="7" key="1">
    <citation type="submission" date="2024-02" db="UniProtKB">
        <authorList>
            <consortium name="WormBaseParasite"/>
        </authorList>
    </citation>
    <scope>IDENTIFICATION</scope>
</reference>
<proteinExistence type="inferred from homology"/>
<evidence type="ECO:0000313" key="7">
    <source>
        <dbReference type="WBParaSite" id="MBELARI_LOCUS1686"/>
    </source>
</evidence>
<dbReference type="GO" id="GO:0004365">
    <property type="term" value="F:glyceraldehyde-3-phosphate dehydrogenase (NAD+) (phosphorylating) activity"/>
    <property type="evidence" value="ECO:0007669"/>
    <property type="project" value="UniProtKB-EC"/>
</dbReference>
<dbReference type="WBParaSite" id="MBELARI_LOCUS1686">
    <property type="protein sequence ID" value="MBELARI_LOCUS1686"/>
    <property type="gene ID" value="MBELARI_LOCUS1686"/>
</dbReference>
<feature type="transmembrane region" description="Helical" evidence="4">
    <location>
        <begin position="324"/>
        <end position="351"/>
    </location>
</feature>
<protein>
    <recommendedName>
        <fullName evidence="5">Glyceraldehyde 3-phosphate dehydrogenase catalytic domain-containing protein</fullName>
    </recommendedName>
</protein>
<dbReference type="AlphaFoldDB" id="A0AAF3J559"/>
<evidence type="ECO:0000256" key="1">
    <source>
        <dbReference type="ARBA" id="ARBA00007406"/>
    </source>
</evidence>
<dbReference type="Gene3D" id="3.30.360.10">
    <property type="entry name" value="Dihydrodipicolinate Reductase, domain 2"/>
    <property type="match status" value="2"/>
</dbReference>
<dbReference type="InterPro" id="IPR020829">
    <property type="entry name" value="GlycerAld_3-P_DH_cat"/>
</dbReference>
<dbReference type="PANTHER" id="PTHR10836">
    <property type="entry name" value="GLYCERALDEHYDE 3-PHOSPHATE DEHYDROGENASE"/>
    <property type="match status" value="1"/>
</dbReference>
<dbReference type="GO" id="GO:0005829">
    <property type="term" value="C:cytosol"/>
    <property type="evidence" value="ECO:0007669"/>
    <property type="project" value="TreeGrafter"/>
</dbReference>
<feature type="domain" description="Glyceraldehyde 3-phosphate dehydrogenase catalytic" evidence="5">
    <location>
        <begin position="104"/>
        <end position="150"/>
    </location>
</feature>
<keyword evidence="6" id="KW-1185">Reference proteome</keyword>
<organism evidence="6 7">
    <name type="scientific">Mesorhabditis belari</name>
    <dbReference type="NCBI Taxonomy" id="2138241"/>
    <lineage>
        <taxon>Eukaryota</taxon>
        <taxon>Metazoa</taxon>
        <taxon>Ecdysozoa</taxon>
        <taxon>Nematoda</taxon>
        <taxon>Chromadorea</taxon>
        <taxon>Rhabditida</taxon>
        <taxon>Rhabditina</taxon>
        <taxon>Rhabditomorpha</taxon>
        <taxon>Rhabditoidea</taxon>
        <taxon>Rhabditidae</taxon>
        <taxon>Mesorhabditinae</taxon>
        <taxon>Mesorhabditis</taxon>
    </lineage>
</organism>
<keyword evidence="4" id="KW-1133">Transmembrane helix</keyword>
<comment type="catalytic activity">
    <reaction evidence="3">
        <text>D-glyceraldehyde 3-phosphate + phosphate + NAD(+) = (2R)-3-phospho-glyceroyl phosphate + NADH + H(+)</text>
        <dbReference type="Rhea" id="RHEA:10300"/>
        <dbReference type="ChEBI" id="CHEBI:15378"/>
        <dbReference type="ChEBI" id="CHEBI:43474"/>
        <dbReference type="ChEBI" id="CHEBI:57540"/>
        <dbReference type="ChEBI" id="CHEBI:57604"/>
        <dbReference type="ChEBI" id="CHEBI:57945"/>
        <dbReference type="ChEBI" id="CHEBI:59776"/>
        <dbReference type="EC" id="1.2.1.12"/>
    </reaction>
</comment>
<feature type="transmembrane region" description="Helical" evidence="4">
    <location>
        <begin position="281"/>
        <end position="304"/>
    </location>
</feature>
<accession>A0AAF3J559</accession>
<evidence type="ECO:0000259" key="5">
    <source>
        <dbReference type="Pfam" id="PF02800"/>
    </source>
</evidence>
<comment type="similarity">
    <text evidence="1">Belongs to the glyceraldehyde-3-phosphate dehydrogenase family.</text>
</comment>
<name>A0AAF3J559_9BILA</name>
<feature type="transmembrane region" description="Helical" evidence="4">
    <location>
        <begin position="213"/>
        <end position="240"/>
    </location>
</feature>
<evidence type="ECO:0000256" key="4">
    <source>
        <dbReference type="SAM" id="Phobius"/>
    </source>
</evidence>
<evidence type="ECO:0000256" key="3">
    <source>
        <dbReference type="ARBA" id="ARBA00047698"/>
    </source>
</evidence>
<dbReference type="Proteomes" id="UP000887575">
    <property type="component" value="Unassembled WGS sequence"/>
</dbReference>
<dbReference type="InterPro" id="IPR020831">
    <property type="entry name" value="GlycerAld/Erythrose_P_DH"/>
</dbReference>